<dbReference type="InterPro" id="IPR051783">
    <property type="entry name" value="NAD(P)-dependent_oxidoreduct"/>
</dbReference>
<evidence type="ECO:0000313" key="2">
    <source>
        <dbReference type="EMBL" id="ROR91070.1"/>
    </source>
</evidence>
<evidence type="ECO:0000259" key="1">
    <source>
        <dbReference type="Pfam" id="PF01370"/>
    </source>
</evidence>
<reference evidence="2 3" key="1">
    <citation type="submission" date="2018-11" db="EMBL/GenBank/DDBJ databases">
        <title>Sequencing the genomes of 1000 actinobacteria strains.</title>
        <authorList>
            <person name="Klenk H.-P."/>
        </authorList>
    </citation>
    <scope>NUCLEOTIDE SEQUENCE [LARGE SCALE GENOMIC DNA]</scope>
    <source>
        <strain evidence="2 3">DSM 12652</strain>
    </source>
</reference>
<feature type="domain" description="NAD-dependent epimerase/dehydratase" evidence="1">
    <location>
        <begin position="3"/>
        <end position="235"/>
    </location>
</feature>
<dbReference type="InterPro" id="IPR036291">
    <property type="entry name" value="NAD(P)-bd_dom_sf"/>
</dbReference>
<dbReference type="GO" id="GO:0004029">
    <property type="term" value="F:aldehyde dehydrogenase (NAD+) activity"/>
    <property type="evidence" value="ECO:0007669"/>
    <property type="project" value="TreeGrafter"/>
</dbReference>
<dbReference type="OrthoDB" id="9787292at2"/>
<organism evidence="2 3">
    <name type="scientific">Nocardioides aurantiacus</name>
    <dbReference type="NCBI Taxonomy" id="86796"/>
    <lineage>
        <taxon>Bacteria</taxon>
        <taxon>Bacillati</taxon>
        <taxon>Actinomycetota</taxon>
        <taxon>Actinomycetes</taxon>
        <taxon>Propionibacteriales</taxon>
        <taxon>Nocardioidaceae</taxon>
        <taxon>Nocardioides</taxon>
    </lineage>
</organism>
<dbReference type="PANTHER" id="PTHR48079:SF6">
    <property type="entry name" value="NAD(P)-BINDING DOMAIN-CONTAINING PROTEIN-RELATED"/>
    <property type="match status" value="1"/>
</dbReference>
<sequence length="314" mass="33324">MRVFLAGATGAIGRPLVAQLLQAGHEVVGTSRSPARAETLRSTGAEAVVLDAFDSAALRAAVLTAAPDVVVHQLTSLGGTLKPRRYDEWIATTNRLRTEVTPILLDAAYEAGAHRAIVQSVSFMLAFEGPPVGDETSPDARHEPPPFGPVVQANLAMESAVTAHAGLEGLVLRYGYFYGPGTSIGRGGQQYEDLRRRRLPIVGTGAGLFSLVHVDDAAAATVQALDHGTRGVYNIVDDEPAPKREWMPALAAAAGGKSPHHVPTWLARLAAGNFLPKMAEHQRGSSSFKARTELDWAPRYPSWRDGFTAPGALG</sequence>
<comment type="caution">
    <text evidence="2">The sequence shown here is derived from an EMBL/GenBank/DDBJ whole genome shotgun (WGS) entry which is preliminary data.</text>
</comment>
<dbReference type="AlphaFoldDB" id="A0A3N2CU65"/>
<dbReference type="SUPFAM" id="SSF51735">
    <property type="entry name" value="NAD(P)-binding Rossmann-fold domains"/>
    <property type="match status" value="1"/>
</dbReference>
<keyword evidence="3" id="KW-1185">Reference proteome</keyword>
<dbReference type="Pfam" id="PF01370">
    <property type="entry name" value="Epimerase"/>
    <property type="match status" value="1"/>
</dbReference>
<dbReference type="PANTHER" id="PTHR48079">
    <property type="entry name" value="PROTEIN YEEZ"/>
    <property type="match status" value="1"/>
</dbReference>
<dbReference type="Proteomes" id="UP000281738">
    <property type="component" value="Unassembled WGS sequence"/>
</dbReference>
<accession>A0A3N2CU65</accession>
<dbReference type="InterPro" id="IPR001509">
    <property type="entry name" value="Epimerase_deHydtase"/>
</dbReference>
<evidence type="ECO:0000313" key="3">
    <source>
        <dbReference type="Proteomes" id="UP000281738"/>
    </source>
</evidence>
<protein>
    <submittedName>
        <fullName evidence="2">Nucleoside-diphosphate-sugar epimerase</fullName>
    </submittedName>
</protein>
<proteinExistence type="predicted"/>
<gene>
    <name evidence="2" type="ORF">EDD33_1931</name>
</gene>
<dbReference type="EMBL" id="RKHO01000001">
    <property type="protein sequence ID" value="ROR91070.1"/>
    <property type="molecule type" value="Genomic_DNA"/>
</dbReference>
<name>A0A3N2CU65_9ACTN</name>
<dbReference type="Gene3D" id="3.40.50.720">
    <property type="entry name" value="NAD(P)-binding Rossmann-like Domain"/>
    <property type="match status" value="1"/>
</dbReference>
<dbReference type="GO" id="GO:0005737">
    <property type="term" value="C:cytoplasm"/>
    <property type="evidence" value="ECO:0007669"/>
    <property type="project" value="TreeGrafter"/>
</dbReference>